<comment type="subcellular location">
    <subcellularLocation>
        <location evidence="2">Membrane</location>
        <topology evidence="2">Multi-pass membrane protein</topology>
    </subcellularLocation>
</comment>
<feature type="transmembrane region" description="Helical" evidence="11">
    <location>
        <begin position="392"/>
        <end position="414"/>
    </location>
</feature>
<dbReference type="RefSeq" id="WP_058373788.1">
    <property type="nucleotide sequence ID" value="NZ_CP011034.1"/>
</dbReference>
<feature type="domain" description="PDZ" evidence="12">
    <location>
        <begin position="120"/>
        <end position="186"/>
    </location>
</feature>
<organism evidence="13">
    <name type="scientific">Pseudoalteromonas translucida KMM 520</name>
    <dbReference type="NCBI Taxonomy" id="1315283"/>
    <lineage>
        <taxon>Bacteria</taxon>
        <taxon>Pseudomonadati</taxon>
        <taxon>Pseudomonadota</taxon>
        <taxon>Gammaproteobacteria</taxon>
        <taxon>Alteromonadales</taxon>
        <taxon>Pseudoalteromonadaceae</taxon>
        <taxon>Pseudoalteromonas</taxon>
    </lineage>
</organism>
<dbReference type="AlphaFoldDB" id="A0A0U2X0Y5"/>
<dbReference type="SUPFAM" id="SSF50156">
    <property type="entry name" value="PDZ domain-like"/>
    <property type="match status" value="2"/>
</dbReference>
<keyword evidence="8 11" id="KW-1133">Transmembrane helix</keyword>
<keyword evidence="6 11" id="KW-0378">Hydrolase</keyword>
<dbReference type="NCBIfam" id="TIGR00054">
    <property type="entry name" value="RIP metalloprotease RseP"/>
    <property type="match status" value="1"/>
</dbReference>
<comment type="similarity">
    <text evidence="3 11">Belongs to the peptidase M50B family.</text>
</comment>
<keyword evidence="5 11" id="KW-0812">Transmembrane</keyword>
<evidence type="ECO:0000256" key="10">
    <source>
        <dbReference type="ARBA" id="ARBA00023136"/>
    </source>
</evidence>
<dbReference type="PATRIC" id="fig|1315283.4.peg.2169"/>
<feature type="transmembrane region" description="Helical" evidence="11">
    <location>
        <begin position="426"/>
        <end position="444"/>
    </location>
</feature>
<dbReference type="Proteomes" id="UP000065261">
    <property type="component" value="Chromosome I"/>
</dbReference>
<feature type="transmembrane region" description="Helical" evidence="11">
    <location>
        <begin position="362"/>
        <end position="386"/>
    </location>
</feature>
<evidence type="ECO:0000256" key="5">
    <source>
        <dbReference type="ARBA" id="ARBA00022692"/>
    </source>
</evidence>
<evidence type="ECO:0000256" key="6">
    <source>
        <dbReference type="ARBA" id="ARBA00022801"/>
    </source>
</evidence>
<keyword evidence="7 11" id="KW-0862">Zinc</keyword>
<keyword evidence="10 11" id="KW-0472">Membrane</keyword>
<evidence type="ECO:0000259" key="12">
    <source>
        <dbReference type="SMART" id="SM00228"/>
    </source>
</evidence>
<dbReference type="KEGG" id="ptn:PTRA_a2493"/>
<dbReference type="CDD" id="cd06163">
    <property type="entry name" value="S2P-M50_PDZ_RseP-like"/>
    <property type="match status" value="2"/>
</dbReference>
<evidence type="ECO:0000256" key="3">
    <source>
        <dbReference type="ARBA" id="ARBA00007931"/>
    </source>
</evidence>
<name>A0A0U2X0Y5_9GAMM</name>
<sequence>MFDFFWNLGSFVLALGILVTVHEYGHFWVARKAGVKVLRFSIGFGKPLLKWRDKYDTEYVIAAIPLGGYVKMLDERVDEVPANQHHLSFNAKSVQARIAIVAAGPVANFIFAIFALAVMYMVGVQSVKPVVGSVVEGSRAAQAGLMPSQQIIKIGDDEITTWQDATFALMSSLGDKSVAVTVRNENYQQQTKMLNLDGWKLDQQDVPPLSSLGIVPFRPQATLSIAAVTKSSAAELAGLKINDTIVAVNGEKISSWQQLVNLITQSANKSLQFSVKRQDTIKIISVTPQGRVDAQGIEQGFLGVAPIVEKWPQGYIETRHYGPLDSIVRGSKETWRLITLSFDMIGNLITGQISVKNLSGPVGIAVGAGTSVSYGFVAFLSFLALISVNLGVFNLLPLPVLDGGHLMYYIIELFRKKPVSEKTQEFGFKVGALLLIFLTCFALFNDVSRLSF</sequence>
<dbReference type="InterPro" id="IPR008915">
    <property type="entry name" value="Peptidase_M50"/>
</dbReference>
<keyword evidence="4 13" id="KW-0645">Protease</keyword>
<keyword evidence="9 11" id="KW-0482">Metalloprotease</keyword>
<protein>
    <recommendedName>
        <fullName evidence="11">Zinc metalloprotease</fullName>
        <ecNumber evidence="11">3.4.24.-</ecNumber>
    </recommendedName>
</protein>
<gene>
    <name evidence="13" type="primary">rseP</name>
    <name evidence="13" type="ORF">PTRA_a2493</name>
</gene>
<evidence type="ECO:0000256" key="2">
    <source>
        <dbReference type="ARBA" id="ARBA00004141"/>
    </source>
</evidence>
<dbReference type="InterPro" id="IPR004387">
    <property type="entry name" value="Pept_M50_Zn"/>
</dbReference>
<evidence type="ECO:0000313" key="14">
    <source>
        <dbReference type="Proteomes" id="UP000065261"/>
    </source>
</evidence>
<dbReference type="GO" id="GO:0006508">
    <property type="term" value="P:proteolysis"/>
    <property type="evidence" value="ECO:0007669"/>
    <property type="project" value="UniProtKB-KW"/>
</dbReference>
<evidence type="ECO:0000256" key="8">
    <source>
        <dbReference type="ARBA" id="ARBA00022989"/>
    </source>
</evidence>
<dbReference type="GO" id="GO:0016020">
    <property type="term" value="C:membrane"/>
    <property type="evidence" value="ECO:0007669"/>
    <property type="project" value="UniProtKB-SubCell"/>
</dbReference>
<feature type="transmembrane region" description="Helical" evidence="11">
    <location>
        <begin position="98"/>
        <end position="122"/>
    </location>
</feature>
<feature type="transmembrane region" description="Helical" evidence="11">
    <location>
        <begin position="6"/>
        <end position="29"/>
    </location>
</feature>
<comment type="cofactor">
    <cofactor evidence="1 11">
        <name>Zn(2+)</name>
        <dbReference type="ChEBI" id="CHEBI:29105"/>
    </cofactor>
</comment>
<dbReference type="Gene3D" id="2.30.42.10">
    <property type="match status" value="2"/>
</dbReference>
<dbReference type="EC" id="3.4.24.-" evidence="11"/>
<dbReference type="Pfam" id="PF02163">
    <property type="entry name" value="Peptidase_M50"/>
    <property type="match status" value="1"/>
</dbReference>
<dbReference type="PANTHER" id="PTHR42837">
    <property type="entry name" value="REGULATOR OF SIGMA-E PROTEASE RSEP"/>
    <property type="match status" value="1"/>
</dbReference>
<accession>A0A0U2X0Y5</accession>
<evidence type="ECO:0000256" key="9">
    <source>
        <dbReference type="ARBA" id="ARBA00023049"/>
    </source>
</evidence>
<dbReference type="SMART" id="SM00228">
    <property type="entry name" value="PDZ"/>
    <property type="match status" value="2"/>
</dbReference>
<dbReference type="CDD" id="cd23081">
    <property type="entry name" value="cpPDZ_EcRseP-like"/>
    <property type="match status" value="1"/>
</dbReference>
<evidence type="ECO:0000256" key="1">
    <source>
        <dbReference type="ARBA" id="ARBA00001947"/>
    </source>
</evidence>
<dbReference type="Pfam" id="PF17820">
    <property type="entry name" value="PDZ_6"/>
    <property type="match status" value="1"/>
</dbReference>
<keyword evidence="11" id="KW-0479">Metal-binding</keyword>
<dbReference type="InterPro" id="IPR001478">
    <property type="entry name" value="PDZ"/>
</dbReference>
<evidence type="ECO:0000256" key="7">
    <source>
        <dbReference type="ARBA" id="ARBA00022833"/>
    </source>
</evidence>
<dbReference type="EMBL" id="CP011034">
    <property type="protein sequence ID" value="ALS33577.1"/>
    <property type="molecule type" value="Genomic_DNA"/>
</dbReference>
<evidence type="ECO:0000256" key="11">
    <source>
        <dbReference type="RuleBase" id="RU362031"/>
    </source>
</evidence>
<dbReference type="InterPro" id="IPR041489">
    <property type="entry name" value="PDZ_6"/>
</dbReference>
<reference evidence="13 14" key="1">
    <citation type="submission" date="2015-03" db="EMBL/GenBank/DDBJ databases">
        <authorList>
            <person name="Murphy D."/>
        </authorList>
    </citation>
    <scope>NUCLEOTIDE SEQUENCE [LARGE SCALE GENOMIC DNA]</scope>
    <source>
        <strain evidence="13 14">KMM 520</strain>
    </source>
</reference>
<evidence type="ECO:0000313" key="13">
    <source>
        <dbReference type="EMBL" id="ALS33577.1"/>
    </source>
</evidence>
<dbReference type="PANTHER" id="PTHR42837:SF2">
    <property type="entry name" value="MEMBRANE METALLOPROTEASE ARASP2, CHLOROPLASTIC-RELATED"/>
    <property type="match status" value="1"/>
</dbReference>
<dbReference type="InterPro" id="IPR036034">
    <property type="entry name" value="PDZ_sf"/>
</dbReference>
<dbReference type="NCBIfam" id="NF008046">
    <property type="entry name" value="PRK10779.1"/>
    <property type="match status" value="1"/>
</dbReference>
<dbReference type="GO" id="GO:0004222">
    <property type="term" value="F:metalloendopeptidase activity"/>
    <property type="evidence" value="ECO:0007669"/>
    <property type="project" value="InterPro"/>
</dbReference>
<feature type="domain" description="PDZ" evidence="12">
    <location>
        <begin position="210"/>
        <end position="279"/>
    </location>
</feature>
<evidence type="ECO:0000256" key="4">
    <source>
        <dbReference type="ARBA" id="ARBA00022670"/>
    </source>
</evidence>
<dbReference type="GO" id="GO:0046872">
    <property type="term" value="F:metal ion binding"/>
    <property type="evidence" value="ECO:0007669"/>
    <property type="project" value="UniProtKB-KW"/>
</dbReference>
<dbReference type="OrthoDB" id="9782003at2"/>
<proteinExistence type="inferred from homology"/>